<dbReference type="SUPFAM" id="SSF52172">
    <property type="entry name" value="CheY-like"/>
    <property type="match status" value="1"/>
</dbReference>
<evidence type="ECO:0000256" key="1">
    <source>
        <dbReference type="ARBA" id="ARBA00022679"/>
    </source>
</evidence>
<dbReference type="Proteomes" id="UP000178953">
    <property type="component" value="Unassembled WGS sequence"/>
</dbReference>
<dbReference type="InterPro" id="IPR005561">
    <property type="entry name" value="ANTAR"/>
</dbReference>
<sequence>MAITAPAPLPEHEPTAAPGGASLEGVASGLADLDDVAWSSLDQLSRALRIDERDLEATLVGILAAAVELVDGVDAAGLNLLIRGKFLPQVVLGAAPPVLDALQQRTGTGPCIDASREQRTIEITDTTTDERWPEFVREARGLGVASMLCIPLWVDERKLGSLSLYAGRTGVFDDTSRNVTTLFATHAALALADAQRTDQLRRVVANRDVIGQAKGILMATRRITADEAFDVLRVTSQHLNRKLVDVAEVVAATGTLPGGEPSGDAGAVDHDGRG</sequence>
<dbReference type="AlphaFoldDB" id="A0A1E8PYZ8"/>
<keyword evidence="4" id="KW-0804">Transcription</keyword>
<dbReference type="SMART" id="SM01012">
    <property type="entry name" value="ANTAR"/>
    <property type="match status" value="1"/>
</dbReference>
<dbReference type="EMBL" id="MCHX01000064">
    <property type="protein sequence ID" value="OFJ51513.1"/>
    <property type="molecule type" value="Genomic_DNA"/>
</dbReference>
<gene>
    <name evidence="7" type="ORF">BEL07_22455</name>
</gene>
<dbReference type="SUPFAM" id="SSF55781">
    <property type="entry name" value="GAF domain-like"/>
    <property type="match status" value="1"/>
</dbReference>
<reference evidence="7 8" key="1">
    <citation type="submission" date="2016-09" db="EMBL/GenBank/DDBJ databases">
        <title>genome sequence of Mycobacterium sp. 739 SCH.</title>
        <authorList>
            <person name="Greninger A.L."/>
            <person name="Qin X."/>
            <person name="Jerome K."/>
            <person name="Vora S."/>
            <person name="Quinn K."/>
        </authorList>
    </citation>
    <scope>NUCLEOTIDE SEQUENCE [LARGE SCALE GENOMIC DNA]</scope>
    <source>
        <strain evidence="7 8">SCH</strain>
    </source>
</reference>
<dbReference type="Pfam" id="PF13185">
    <property type="entry name" value="GAF_2"/>
    <property type="match status" value="1"/>
</dbReference>
<dbReference type="InterPro" id="IPR029016">
    <property type="entry name" value="GAF-like_dom_sf"/>
</dbReference>
<evidence type="ECO:0000313" key="7">
    <source>
        <dbReference type="EMBL" id="OFJ51513.1"/>
    </source>
</evidence>
<keyword evidence="8" id="KW-1185">Reference proteome</keyword>
<dbReference type="GO" id="GO:0016301">
    <property type="term" value="F:kinase activity"/>
    <property type="evidence" value="ECO:0007669"/>
    <property type="project" value="UniProtKB-KW"/>
</dbReference>
<keyword evidence="2" id="KW-0418">Kinase</keyword>
<dbReference type="InterPro" id="IPR036388">
    <property type="entry name" value="WH-like_DNA-bd_sf"/>
</dbReference>
<evidence type="ECO:0000256" key="2">
    <source>
        <dbReference type="ARBA" id="ARBA00022777"/>
    </source>
</evidence>
<dbReference type="Gene3D" id="1.10.10.10">
    <property type="entry name" value="Winged helix-like DNA-binding domain superfamily/Winged helix DNA-binding domain"/>
    <property type="match status" value="1"/>
</dbReference>
<evidence type="ECO:0000313" key="8">
    <source>
        <dbReference type="Proteomes" id="UP000178953"/>
    </source>
</evidence>
<dbReference type="Gene3D" id="3.30.450.40">
    <property type="match status" value="1"/>
</dbReference>
<evidence type="ECO:0000256" key="3">
    <source>
        <dbReference type="ARBA" id="ARBA00023015"/>
    </source>
</evidence>
<feature type="region of interest" description="Disordered" evidence="5">
    <location>
        <begin position="1"/>
        <end position="22"/>
    </location>
</feature>
<keyword evidence="3" id="KW-0805">Transcription regulation</keyword>
<organism evidence="7 8">
    <name type="scientific">Mycolicibacterium grossiae</name>
    <dbReference type="NCBI Taxonomy" id="1552759"/>
    <lineage>
        <taxon>Bacteria</taxon>
        <taxon>Bacillati</taxon>
        <taxon>Actinomycetota</taxon>
        <taxon>Actinomycetes</taxon>
        <taxon>Mycobacteriales</taxon>
        <taxon>Mycobacteriaceae</taxon>
        <taxon>Mycolicibacterium</taxon>
    </lineage>
</organism>
<evidence type="ECO:0000259" key="6">
    <source>
        <dbReference type="PROSITE" id="PS50921"/>
    </source>
</evidence>
<dbReference type="RefSeq" id="WP_070355276.1">
    <property type="nucleotide sequence ID" value="NZ_CP043474.1"/>
</dbReference>
<feature type="domain" description="ANTAR" evidence="6">
    <location>
        <begin position="190"/>
        <end position="251"/>
    </location>
</feature>
<name>A0A1E8PYZ8_9MYCO</name>
<accession>A0A1E8PYZ8</accession>
<dbReference type="OrthoDB" id="4629915at2"/>
<dbReference type="PROSITE" id="PS50921">
    <property type="entry name" value="ANTAR"/>
    <property type="match status" value="1"/>
</dbReference>
<dbReference type="InterPro" id="IPR003018">
    <property type="entry name" value="GAF"/>
</dbReference>
<dbReference type="SMART" id="SM00065">
    <property type="entry name" value="GAF"/>
    <property type="match status" value="1"/>
</dbReference>
<feature type="region of interest" description="Disordered" evidence="5">
    <location>
        <begin position="254"/>
        <end position="274"/>
    </location>
</feature>
<comment type="caution">
    <text evidence="7">The sequence shown here is derived from an EMBL/GenBank/DDBJ whole genome shotgun (WGS) entry which is preliminary data.</text>
</comment>
<evidence type="ECO:0000256" key="5">
    <source>
        <dbReference type="SAM" id="MobiDB-lite"/>
    </source>
</evidence>
<dbReference type="GO" id="GO:0003723">
    <property type="term" value="F:RNA binding"/>
    <property type="evidence" value="ECO:0007669"/>
    <property type="project" value="InterPro"/>
</dbReference>
<keyword evidence="1" id="KW-0808">Transferase</keyword>
<dbReference type="InterPro" id="IPR011006">
    <property type="entry name" value="CheY-like_superfamily"/>
</dbReference>
<proteinExistence type="predicted"/>
<protein>
    <recommendedName>
        <fullName evidence="6">ANTAR domain-containing protein</fullName>
    </recommendedName>
</protein>
<dbReference type="Pfam" id="PF03861">
    <property type="entry name" value="ANTAR"/>
    <property type="match status" value="1"/>
</dbReference>
<evidence type="ECO:0000256" key="4">
    <source>
        <dbReference type="ARBA" id="ARBA00023163"/>
    </source>
</evidence>